<dbReference type="Proteomes" id="UP000243626">
    <property type="component" value="Chromosome"/>
</dbReference>
<dbReference type="EMBL" id="CP136964">
    <property type="protein sequence ID" value="WOS96779.1"/>
    <property type="molecule type" value="Genomic_DNA"/>
</dbReference>
<dbReference type="SMART" id="SM00530">
    <property type="entry name" value="HTH_XRE"/>
    <property type="match status" value="1"/>
</dbReference>
<dbReference type="KEGG" id="nmy:CJ229_003270"/>
<evidence type="ECO:0000313" key="2">
    <source>
        <dbReference type="EMBL" id="WOS96779.1"/>
    </source>
</evidence>
<dbReference type="RefSeq" id="WP_102167428.1">
    <property type="nucleotide sequence ID" value="NZ_CP136964.1"/>
</dbReference>
<dbReference type="SUPFAM" id="SSF47413">
    <property type="entry name" value="lambda repressor-like DNA-binding domains"/>
    <property type="match status" value="1"/>
</dbReference>
<gene>
    <name evidence="2" type="ORF">CJ229_003270</name>
</gene>
<dbReference type="GO" id="GO:0003677">
    <property type="term" value="F:DNA binding"/>
    <property type="evidence" value="ECO:0007669"/>
    <property type="project" value="InterPro"/>
</dbReference>
<keyword evidence="3" id="KW-1185">Reference proteome</keyword>
<proteinExistence type="predicted"/>
<protein>
    <submittedName>
        <fullName evidence="2">Helix-turn-helix transcriptional regulator</fullName>
    </submittedName>
</protein>
<dbReference type="InterPro" id="IPR001387">
    <property type="entry name" value="Cro/C1-type_HTH"/>
</dbReference>
<accession>A0AAF0YN10</accession>
<organism evidence="2 3">
    <name type="scientific">Nosocomiicoccus massiliensis</name>
    <dbReference type="NCBI Taxonomy" id="1232430"/>
    <lineage>
        <taxon>Bacteria</taxon>
        <taxon>Bacillati</taxon>
        <taxon>Bacillota</taxon>
        <taxon>Bacilli</taxon>
        <taxon>Bacillales</taxon>
        <taxon>Staphylococcaceae</taxon>
        <taxon>Nosocomiicoccus</taxon>
    </lineage>
</organism>
<reference evidence="2 3" key="2">
    <citation type="submission" date="2023-10" db="EMBL/GenBank/DDBJ databases">
        <authorList>
            <person name="Choi B."/>
        </authorList>
    </citation>
    <scope>NUCLEOTIDE SEQUENCE [LARGE SCALE GENOMIC DNA]</scope>
    <source>
        <strain evidence="2 3">UMB0959</strain>
    </source>
</reference>
<dbReference type="AlphaFoldDB" id="A0AAF0YN10"/>
<reference evidence="3" key="1">
    <citation type="submission" date="2017-09" db="EMBL/GenBank/DDBJ databases">
        <title>Bacterial strain isolated from the female urinary microbiota.</title>
        <authorList>
            <person name="Thomas-White K."/>
            <person name="Kumar N."/>
            <person name="Forster S."/>
            <person name="Putonti C."/>
            <person name="Lawley T."/>
            <person name="Wolfe A.J."/>
        </authorList>
    </citation>
    <scope>NUCLEOTIDE SEQUENCE [LARGE SCALE GENOMIC DNA]</scope>
    <source>
        <strain evidence="3">UMB0959</strain>
    </source>
</reference>
<evidence type="ECO:0000259" key="1">
    <source>
        <dbReference type="PROSITE" id="PS50943"/>
    </source>
</evidence>
<dbReference type="Gene3D" id="1.10.260.40">
    <property type="entry name" value="lambda repressor-like DNA-binding domains"/>
    <property type="match status" value="1"/>
</dbReference>
<dbReference type="PROSITE" id="PS50943">
    <property type="entry name" value="HTH_CROC1"/>
    <property type="match status" value="1"/>
</dbReference>
<evidence type="ECO:0000313" key="3">
    <source>
        <dbReference type="Proteomes" id="UP000243626"/>
    </source>
</evidence>
<dbReference type="Pfam" id="PF13443">
    <property type="entry name" value="HTH_26"/>
    <property type="match status" value="1"/>
</dbReference>
<dbReference type="CDD" id="cd00093">
    <property type="entry name" value="HTH_XRE"/>
    <property type="match status" value="1"/>
</dbReference>
<feature type="domain" description="HTH cro/C1-type" evidence="1">
    <location>
        <begin position="5"/>
        <end position="60"/>
    </location>
</feature>
<name>A0AAF0YN10_9STAP</name>
<sequence length="68" mass="7670">MKNQLRVILAIKKISVSEIYENTGVSKTTIYGLYHEKTKNPSLITVLNICDYLGITVDNFIHGLEEVS</sequence>
<dbReference type="InterPro" id="IPR010982">
    <property type="entry name" value="Lambda_DNA-bd_dom_sf"/>
</dbReference>